<evidence type="ECO:0000256" key="8">
    <source>
        <dbReference type="ARBA" id="ARBA00023204"/>
    </source>
</evidence>
<evidence type="ECO:0000259" key="10">
    <source>
        <dbReference type="SMART" id="SM00382"/>
    </source>
</evidence>
<evidence type="ECO:0000256" key="7">
    <source>
        <dbReference type="ARBA" id="ARBA00023172"/>
    </source>
</evidence>
<sequence>MKLLQIRPQYLKDFCGKNNIKNNLLAYIDSSKNRNECLDHCLFYGPAGVGKTTLAKIISNELSQNIKIVQGPEIQEKTDILNLIYSLNENSIIFIDEVHSINPKCFELLYSAMEDFEINIEIGKDFNKKLTTVSIPKFTLIGATTKLGNLPAPFEERFGIVINISEYTEKEIYKILDFSLKQCDIKVDKKVLEIISHRSKGIPRIAKRILARYLDHSLTSNNTAETILKNIGVYEKGLNEIDLSYLLCIYENTKLGLKTLSQILNVDEKTIIEKIEPFLIKNNFISKTINGRILTDNGLNFLTTNNLIKNNKKSSVEDKTNN</sequence>
<feature type="binding site" evidence="9">
    <location>
        <position position="52"/>
    </location>
    <ligand>
        <name>Mg(2+)</name>
        <dbReference type="ChEBI" id="CHEBI:18420"/>
    </ligand>
</feature>
<comment type="subunit">
    <text evidence="9">Homohexamer. Forms an RuvA(8)-RuvB(12)-Holliday junction (HJ) complex. HJ DNA is sandwiched between 2 RuvA tetramers; dsDNA enters through RuvA and exits via RuvB. An RuvB hexamer assembles on each DNA strand where it exits the tetramer. Each RuvB hexamer is contacted by two RuvA subunits (via domain III) on 2 adjacent RuvB subunits; this complex drives branch migration. In the full resolvosome a probable DNA-RuvA(4)-RuvB(12)-RuvC(2) complex forms which resolves the HJ.</text>
</comment>
<evidence type="ECO:0000256" key="9">
    <source>
        <dbReference type="HAMAP-Rule" id="MF_00016"/>
    </source>
</evidence>
<organism evidence="11 12">
    <name type="scientific">Malacoplasma penetrans (strain HF-2)</name>
    <name type="common">Mycoplasma penetrans</name>
    <dbReference type="NCBI Taxonomy" id="272633"/>
    <lineage>
        <taxon>Bacteria</taxon>
        <taxon>Bacillati</taxon>
        <taxon>Mycoplasmatota</taxon>
        <taxon>Mycoplasmoidales</taxon>
        <taxon>Mycoplasmoidaceae</taxon>
        <taxon>Malacoplasma</taxon>
    </lineage>
</organism>
<dbReference type="HOGENOM" id="CLU_055599_1_0_14"/>
<feature type="binding site" evidence="9">
    <location>
        <position position="48"/>
    </location>
    <ligand>
        <name>ATP</name>
        <dbReference type="ChEBI" id="CHEBI:30616"/>
    </ligand>
</feature>
<dbReference type="NCBIfam" id="TIGR00635">
    <property type="entry name" value="ruvB"/>
    <property type="match status" value="1"/>
</dbReference>
<dbReference type="GO" id="GO:0009378">
    <property type="term" value="F:four-way junction helicase activity"/>
    <property type="evidence" value="ECO:0007669"/>
    <property type="project" value="InterPro"/>
</dbReference>
<keyword evidence="7 9" id="KW-0233">DNA recombination</keyword>
<keyword evidence="3 9" id="KW-0227">DNA damage</keyword>
<comment type="subcellular location">
    <subcellularLocation>
        <location evidence="9">Cytoplasm</location>
    </subcellularLocation>
</comment>
<feature type="binding site" evidence="9">
    <location>
        <position position="204"/>
    </location>
    <ligand>
        <name>ATP</name>
        <dbReference type="ChEBI" id="CHEBI:30616"/>
    </ligand>
</feature>
<protein>
    <recommendedName>
        <fullName evidence="9">Holliday junction branch migration complex subunit RuvB</fullName>
        <ecNumber evidence="9">3.6.4.-</ecNumber>
    </recommendedName>
</protein>
<accession>Q8EWC6</accession>
<dbReference type="GO" id="GO:0000400">
    <property type="term" value="F:four-way junction DNA binding"/>
    <property type="evidence" value="ECO:0007669"/>
    <property type="project" value="UniProtKB-UniRule"/>
</dbReference>
<dbReference type="InterPro" id="IPR027417">
    <property type="entry name" value="P-loop_NTPase"/>
</dbReference>
<dbReference type="InParanoid" id="Q8EWC6"/>
<proteinExistence type="inferred from homology"/>
<dbReference type="Gene3D" id="3.40.50.300">
    <property type="entry name" value="P-loop containing nucleotide triphosphate hydrolases"/>
    <property type="match status" value="1"/>
</dbReference>
<dbReference type="FunCoup" id="Q8EWC6">
    <property type="interactions" value="163"/>
</dbReference>
<feature type="binding site" evidence="9">
    <location>
        <position position="287"/>
    </location>
    <ligand>
        <name>DNA</name>
        <dbReference type="ChEBI" id="CHEBI:16991"/>
    </ligand>
</feature>
<evidence type="ECO:0000256" key="6">
    <source>
        <dbReference type="ARBA" id="ARBA00023125"/>
    </source>
</evidence>
<evidence type="ECO:0000256" key="1">
    <source>
        <dbReference type="ARBA" id="ARBA00022490"/>
    </source>
</evidence>
<dbReference type="NCBIfam" id="NF000868">
    <property type="entry name" value="PRK00080.1"/>
    <property type="match status" value="1"/>
</dbReference>
<dbReference type="CDD" id="cd00009">
    <property type="entry name" value="AAA"/>
    <property type="match status" value="1"/>
</dbReference>
<dbReference type="SMART" id="SM00382">
    <property type="entry name" value="AAA"/>
    <property type="match status" value="1"/>
</dbReference>
<feature type="domain" description="AAA+ ATPase" evidence="10">
    <location>
        <begin position="37"/>
        <end position="168"/>
    </location>
</feature>
<evidence type="ECO:0000256" key="5">
    <source>
        <dbReference type="ARBA" id="ARBA00022840"/>
    </source>
</evidence>
<keyword evidence="6 9" id="KW-0238">DNA-binding</keyword>
<dbReference type="GO" id="GO:0048476">
    <property type="term" value="C:Holliday junction resolvase complex"/>
    <property type="evidence" value="ECO:0007669"/>
    <property type="project" value="UniProtKB-UniRule"/>
</dbReference>
<evidence type="ECO:0000256" key="2">
    <source>
        <dbReference type="ARBA" id="ARBA00022741"/>
    </source>
</evidence>
<comment type="catalytic activity">
    <reaction evidence="9">
        <text>ATP + H2O = ADP + phosphate + H(+)</text>
        <dbReference type="Rhea" id="RHEA:13065"/>
        <dbReference type="ChEBI" id="CHEBI:15377"/>
        <dbReference type="ChEBI" id="CHEBI:15378"/>
        <dbReference type="ChEBI" id="CHEBI:30616"/>
        <dbReference type="ChEBI" id="CHEBI:43474"/>
        <dbReference type="ChEBI" id="CHEBI:456216"/>
    </reaction>
</comment>
<comment type="similarity">
    <text evidence="9">Belongs to the RuvB family.</text>
</comment>
<feature type="binding site" evidence="9">
    <location>
        <position position="157"/>
    </location>
    <ligand>
        <name>ATP</name>
        <dbReference type="ChEBI" id="CHEBI:30616"/>
    </ligand>
</feature>
<feature type="binding site" evidence="9">
    <location>
        <position position="6"/>
    </location>
    <ligand>
        <name>ATP</name>
        <dbReference type="ChEBI" id="CHEBI:30616"/>
    </ligand>
</feature>
<feature type="binding site" evidence="9">
    <location>
        <position position="52"/>
    </location>
    <ligand>
        <name>ATP</name>
        <dbReference type="ChEBI" id="CHEBI:30616"/>
    </ligand>
</feature>
<evidence type="ECO:0000256" key="3">
    <source>
        <dbReference type="ARBA" id="ARBA00022763"/>
    </source>
</evidence>
<reference evidence="11 12" key="1">
    <citation type="journal article" date="2002" name="Nucleic Acids Res.">
        <title>The complete genomic sequence of Mycoplasma penetrans, an intracellular bacterial pathogen in humans.</title>
        <authorList>
            <person name="Sasaki Y."/>
            <person name="Ishikawa J."/>
            <person name="Yamashita A."/>
            <person name="Oshima K."/>
            <person name="Kenri T."/>
            <person name="Furuya K."/>
            <person name="Yoshino C."/>
            <person name="Horino A."/>
            <person name="Shiba T."/>
            <person name="Sasaki T."/>
            <person name="Hattori M."/>
        </authorList>
    </citation>
    <scope>NUCLEOTIDE SEQUENCE [LARGE SCALE GENOMIC DNA]</scope>
    <source>
        <strain evidence="11 12">HF-2</strain>
    </source>
</reference>
<dbReference type="InterPro" id="IPR003593">
    <property type="entry name" value="AAA+_ATPase"/>
</dbReference>
<dbReference type="EC" id="3.6.4.-" evidence="9"/>
<dbReference type="KEGG" id="mpe:MYPE2780"/>
<dbReference type="Gene3D" id="1.10.8.60">
    <property type="match status" value="1"/>
</dbReference>
<dbReference type="GO" id="GO:0006281">
    <property type="term" value="P:DNA repair"/>
    <property type="evidence" value="ECO:0007669"/>
    <property type="project" value="UniProtKB-UniRule"/>
</dbReference>
<feature type="binding site" evidence="9">
    <location>
        <position position="292"/>
    </location>
    <ligand>
        <name>DNA</name>
        <dbReference type="ChEBI" id="CHEBI:16991"/>
    </ligand>
</feature>
<feature type="binding site" evidence="9">
    <location>
        <position position="7"/>
    </location>
    <ligand>
        <name>ATP</name>
        <dbReference type="ChEBI" id="CHEBI:30616"/>
    </ligand>
</feature>
<dbReference type="PANTHER" id="PTHR42848:SF1">
    <property type="entry name" value="HOLLIDAY JUNCTION BRANCH MIGRATION COMPLEX SUBUNIT RUVB"/>
    <property type="match status" value="1"/>
</dbReference>
<feature type="binding site" evidence="9">
    <location>
        <position position="167"/>
    </location>
    <ligand>
        <name>ATP</name>
        <dbReference type="ChEBI" id="CHEBI:30616"/>
    </ligand>
</feature>
<dbReference type="RefSeq" id="WP_011077106.1">
    <property type="nucleotide sequence ID" value="NC_004432.1"/>
</dbReference>
<dbReference type="InterPro" id="IPR008824">
    <property type="entry name" value="RuvB-like_N"/>
</dbReference>
<gene>
    <name evidence="9" type="primary">ruvB</name>
    <name evidence="11" type="ordered locus">MYPE2780</name>
</gene>
<keyword evidence="4 9" id="KW-0378">Hydrolase</keyword>
<keyword evidence="2 9" id="KW-0547">Nucleotide-binding</keyword>
<dbReference type="GO" id="GO:0016887">
    <property type="term" value="F:ATP hydrolysis activity"/>
    <property type="evidence" value="ECO:0007669"/>
    <property type="project" value="RHEA"/>
</dbReference>
<keyword evidence="12" id="KW-1185">Reference proteome</keyword>
<comment type="function">
    <text evidence="9">The RuvA-RuvB-RuvC complex processes Holliday junction (HJ) DNA during genetic recombination and DNA repair, while the RuvA-RuvB complex plays an important role in the rescue of blocked DNA replication forks via replication fork reversal (RFR). RuvA specifically binds to HJ cruciform DNA, conferring on it an open structure. The RuvB hexamer acts as an ATP-dependent pump, pulling dsDNA into and through the RuvAB complex. RuvB forms 2 homohexamers on either side of HJ DNA bound by 1 or 2 RuvA tetramers; 4 subunits per hexamer contact DNA at a time. Coordinated motions by a converter formed by DNA-disengaged RuvB subunits stimulates ATP hydrolysis and nucleotide exchange. Immobilization of the converter enables RuvB to convert the ATP-contained energy into a lever motion, pulling 2 nucleotides of DNA out of the RuvA tetramer per ATP hydrolyzed, thus driving DNA branch migration. The RuvB motors rotate together with the DNA substrate, which together with the progressing nucleotide cycle form the mechanistic basis for DNA recombination by continuous HJ branch migration. Branch migration allows RuvC to scan DNA until it finds its consensus sequence, where it cleaves and resolves cruciform DNA.</text>
</comment>
<dbReference type="GO" id="GO:0005524">
    <property type="term" value="F:ATP binding"/>
    <property type="evidence" value="ECO:0007669"/>
    <property type="project" value="UniProtKB-UniRule"/>
</dbReference>
<dbReference type="Proteomes" id="UP000002522">
    <property type="component" value="Chromosome"/>
</dbReference>
<dbReference type="STRING" id="272633.gene:10731381"/>
<keyword evidence="11" id="KW-0347">Helicase</keyword>
<feature type="binding site" evidence="9">
    <location>
        <position position="51"/>
    </location>
    <ligand>
        <name>ATP</name>
        <dbReference type="ChEBI" id="CHEBI:30616"/>
    </ligand>
</feature>
<feature type="binding site" evidence="9">
    <location>
        <position position="53"/>
    </location>
    <ligand>
        <name>ATP</name>
        <dbReference type="ChEBI" id="CHEBI:30616"/>
    </ligand>
</feature>
<dbReference type="Pfam" id="PF05491">
    <property type="entry name" value="WHD_RuvB"/>
    <property type="match status" value="1"/>
</dbReference>
<dbReference type="PANTHER" id="PTHR42848">
    <property type="match status" value="1"/>
</dbReference>
<name>Q8EWC6_MALP2</name>
<feature type="binding site" evidence="9">
    <location>
        <begin position="114"/>
        <end position="116"/>
    </location>
    <ligand>
        <name>ATP</name>
        <dbReference type="ChEBI" id="CHEBI:30616"/>
    </ligand>
</feature>
<evidence type="ECO:0000313" key="12">
    <source>
        <dbReference type="Proteomes" id="UP000002522"/>
    </source>
</evidence>
<dbReference type="AlphaFoldDB" id="Q8EWC6"/>
<dbReference type="SUPFAM" id="SSF52540">
    <property type="entry name" value="P-loop containing nucleoside triphosphate hydrolases"/>
    <property type="match status" value="1"/>
</dbReference>
<dbReference type="InterPro" id="IPR004605">
    <property type="entry name" value="DNA_helicase_Holl-junc_RuvB"/>
</dbReference>
<dbReference type="InterPro" id="IPR008823">
    <property type="entry name" value="RuvB_wg_C"/>
</dbReference>
<dbReference type="InterPro" id="IPR036388">
    <property type="entry name" value="WH-like_DNA-bd_sf"/>
</dbReference>
<dbReference type="InterPro" id="IPR041445">
    <property type="entry name" value="AAA_lid_4"/>
</dbReference>
<comment type="domain">
    <text evidence="9">Has 3 domains, the large (RuvB-L) and small ATPase (RuvB-S) domains and the C-terminal head (RuvB-H) domain. The head domain binds DNA, while the ATPase domains jointly bind ATP, ADP or are empty depending on the state of the subunit in the translocation cycle. During a single DNA translocation step the structure of each domain remains the same, but their relative positions change.</text>
</comment>
<dbReference type="SUPFAM" id="SSF46785">
    <property type="entry name" value="Winged helix' DNA-binding domain"/>
    <property type="match status" value="1"/>
</dbReference>
<dbReference type="EMBL" id="BA000026">
    <property type="protein sequence ID" value="BAC44070.1"/>
    <property type="molecule type" value="Genomic_DNA"/>
</dbReference>
<dbReference type="Pfam" id="PF17864">
    <property type="entry name" value="AAA_lid_4"/>
    <property type="match status" value="1"/>
</dbReference>
<keyword evidence="1 9" id="KW-0963">Cytoplasm</keyword>
<dbReference type="Pfam" id="PF05496">
    <property type="entry name" value="RuvB_N"/>
    <property type="match status" value="1"/>
</dbReference>
<evidence type="ECO:0000313" key="11">
    <source>
        <dbReference type="EMBL" id="BAC44070.1"/>
    </source>
</evidence>
<keyword evidence="8 9" id="KW-0234">DNA repair</keyword>
<dbReference type="GO" id="GO:0006310">
    <property type="term" value="P:DNA recombination"/>
    <property type="evidence" value="ECO:0007669"/>
    <property type="project" value="UniProtKB-UniRule"/>
</dbReference>
<evidence type="ECO:0000256" key="4">
    <source>
        <dbReference type="ARBA" id="ARBA00022801"/>
    </source>
</evidence>
<comment type="caution">
    <text evidence="9">Lacks conserved residue(s) required for the propagation of feature annotation.</text>
</comment>
<dbReference type="HAMAP" id="MF_00016">
    <property type="entry name" value="DNA_HJ_migration_RuvB"/>
    <property type="match status" value="1"/>
</dbReference>
<keyword evidence="5 9" id="KW-0067">ATP-binding</keyword>
<dbReference type="eggNOG" id="COG2255">
    <property type="taxonomic scope" value="Bacteria"/>
</dbReference>
<feature type="region of interest" description="Head domain (RuvB-H)" evidence="9">
    <location>
        <begin position="235"/>
        <end position="322"/>
    </location>
</feature>
<dbReference type="InterPro" id="IPR036390">
    <property type="entry name" value="WH_DNA-bd_sf"/>
</dbReference>
<dbReference type="Gene3D" id="1.10.10.10">
    <property type="entry name" value="Winged helix-like DNA-binding domain superfamily/Winged helix DNA-binding domain"/>
    <property type="match status" value="1"/>
</dbReference>
<dbReference type="GO" id="GO:0005737">
    <property type="term" value="C:cytoplasm"/>
    <property type="evidence" value="ECO:0007669"/>
    <property type="project" value="UniProtKB-SubCell"/>
</dbReference>